<sequence length="81" mass="8308">MQDWAEKLLFVAAGAAAGALGLVAWQNRDRLHELLDVALDKGQELMKDQMQDLENMAAATGTTGATGGAGGSAHNAAGKEA</sequence>
<dbReference type="EMBL" id="BLVO01000012">
    <property type="protein sequence ID" value="GFM32943.1"/>
    <property type="molecule type" value="Genomic_DNA"/>
</dbReference>
<feature type="region of interest" description="Disordered" evidence="1">
    <location>
        <begin position="61"/>
        <end position="81"/>
    </location>
</feature>
<organism evidence="2 3">
    <name type="scientific">Desulfovibrio subterraneus</name>
    <dbReference type="NCBI Taxonomy" id="2718620"/>
    <lineage>
        <taxon>Bacteria</taxon>
        <taxon>Pseudomonadati</taxon>
        <taxon>Thermodesulfobacteriota</taxon>
        <taxon>Desulfovibrionia</taxon>
        <taxon>Desulfovibrionales</taxon>
        <taxon>Desulfovibrionaceae</taxon>
        <taxon>Desulfovibrio</taxon>
    </lineage>
</organism>
<proteinExistence type="predicted"/>
<evidence type="ECO:0000313" key="2">
    <source>
        <dbReference type="EMBL" id="GFM32943.1"/>
    </source>
</evidence>
<reference evidence="2 3" key="1">
    <citation type="submission" date="2020-05" db="EMBL/GenBank/DDBJ databases">
        <title>Draft genome sequence of Desulfovibrio sp. strain HN2T.</title>
        <authorList>
            <person name="Ueno A."/>
            <person name="Tamazawa S."/>
            <person name="Tamamura S."/>
            <person name="Murakami T."/>
            <person name="Kiyama T."/>
            <person name="Inomata H."/>
            <person name="Amano Y."/>
            <person name="Miyakawa K."/>
            <person name="Tamaki H."/>
            <person name="Naganuma T."/>
            <person name="Kaneko K."/>
        </authorList>
    </citation>
    <scope>NUCLEOTIDE SEQUENCE [LARGE SCALE GENOMIC DNA]</scope>
    <source>
        <strain evidence="2 3">HN2</strain>
    </source>
</reference>
<gene>
    <name evidence="2" type="ORF">DSM101010T_13080</name>
</gene>
<accession>A0A7J0BGT1</accession>
<dbReference type="Proteomes" id="UP000503840">
    <property type="component" value="Unassembled WGS sequence"/>
</dbReference>
<protein>
    <submittedName>
        <fullName evidence="2">Uncharacterized protein</fullName>
    </submittedName>
</protein>
<keyword evidence="3" id="KW-1185">Reference proteome</keyword>
<feature type="compositionally biased region" description="Low complexity" evidence="1">
    <location>
        <begin position="72"/>
        <end position="81"/>
    </location>
</feature>
<dbReference type="AlphaFoldDB" id="A0A7J0BGT1"/>
<dbReference type="RefSeq" id="WP_174404599.1">
    <property type="nucleotide sequence ID" value="NZ_BLVO01000012.1"/>
</dbReference>
<evidence type="ECO:0000313" key="3">
    <source>
        <dbReference type="Proteomes" id="UP000503840"/>
    </source>
</evidence>
<evidence type="ECO:0000256" key="1">
    <source>
        <dbReference type="SAM" id="MobiDB-lite"/>
    </source>
</evidence>
<comment type="caution">
    <text evidence="2">The sequence shown here is derived from an EMBL/GenBank/DDBJ whole genome shotgun (WGS) entry which is preliminary data.</text>
</comment>
<name>A0A7J0BGT1_9BACT</name>